<dbReference type="PANTHER" id="PTHR43377:SF1">
    <property type="entry name" value="BILIVERDIN REDUCTASE A"/>
    <property type="match status" value="1"/>
</dbReference>
<dbReference type="Pfam" id="PF01408">
    <property type="entry name" value="GFO_IDH_MocA"/>
    <property type="match status" value="1"/>
</dbReference>
<dbReference type="InterPro" id="IPR000683">
    <property type="entry name" value="Gfo/Idh/MocA-like_OxRdtase_N"/>
</dbReference>
<dbReference type="InterPro" id="IPR036291">
    <property type="entry name" value="NAD(P)-bd_dom_sf"/>
</dbReference>
<dbReference type="InterPro" id="IPR051450">
    <property type="entry name" value="Gfo/Idh/MocA_Oxidoreductases"/>
</dbReference>
<dbReference type="Gene3D" id="3.40.50.720">
    <property type="entry name" value="NAD(P)-binding Rossmann-like Domain"/>
    <property type="match status" value="1"/>
</dbReference>
<organism evidence="2">
    <name type="scientific">uncultured Caudovirales phage</name>
    <dbReference type="NCBI Taxonomy" id="2100421"/>
    <lineage>
        <taxon>Viruses</taxon>
        <taxon>Duplodnaviria</taxon>
        <taxon>Heunggongvirae</taxon>
        <taxon>Uroviricota</taxon>
        <taxon>Caudoviricetes</taxon>
        <taxon>Peduoviridae</taxon>
        <taxon>Maltschvirus</taxon>
        <taxon>Maltschvirus maltsch</taxon>
    </lineage>
</organism>
<protein>
    <submittedName>
        <fullName evidence="2">Oxidoreductase, N-terminal</fullName>
    </submittedName>
</protein>
<evidence type="ECO:0000259" key="1">
    <source>
        <dbReference type="Pfam" id="PF01408"/>
    </source>
</evidence>
<accession>A0A6J5LAB4</accession>
<dbReference type="Gene3D" id="3.30.360.10">
    <property type="entry name" value="Dihydrodipicolinate Reductase, domain 2"/>
    <property type="match status" value="1"/>
</dbReference>
<gene>
    <name evidence="2" type="ORF">UFOVP117_366</name>
</gene>
<proteinExistence type="predicted"/>
<reference evidence="2" key="1">
    <citation type="submission" date="2020-04" db="EMBL/GenBank/DDBJ databases">
        <authorList>
            <person name="Chiriac C."/>
            <person name="Salcher M."/>
            <person name="Ghai R."/>
            <person name="Kavagutti S V."/>
        </authorList>
    </citation>
    <scope>NUCLEOTIDE SEQUENCE</scope>
</reference>
<dbReference type="SUPFAM" id="SSF51735">
    <property type="entry name" value="NAD(P)-binding Rossmann-fold domains"/>
    <property type="match status" value="1"/>
</dbReference>
<sequence>MTCLLIGNGYWGSIVYSKLSNFYDLIITANSKSDIAKIIDSSILDIAYVCTPTITHYDIVKKLILKKINVFCEKPFTGDYFKALDLFELSEKNNVKLYVDNIFLFRNEFKSLKENFDLNFKKIEFFWYKFDESKKESIIDSLLYHDLYLLFNLTNDKWLVNKFEIDENILFLQLQQGNKIAEFNYNRNFTNDKLKKITLDNVNFNFSNPKNDPLSETILNITKNNLDYNFNKLTTINVLKFINKIKKI</sequence>
<dbReference type="PANTHER" id="PTHR43377">
    <property type="entry name" value="BILIVERDIN REDUCTASE A"/>
    <property type="match status" value="1"/>
</dbReference>
<feature type="domain" description="Gfo/Idh/MocA-like oxidoreductase N-terminal" evidence="1">
    <location>
        <begin position="31"/>
        <end position="100"/>
    </location>
</feature>
<dbReference type="EMBL" id="LR796235">
    <property type="protein sequence ID" value="CAB4130322.1"/>
    <property type="molecule type" value="Genomic_DNA"/>
</dbReference>
<name>A0A6J5LAB4_9CAUD</name>
<dbReference type="GO" id="GO:0000166">
    <property type="term" value="F:nucleotide binding"/>
    <property type="evidence" value="ECO:0007669"/>
    <property type="project" value="InterPro"/>
</dbReference>
<evidence type="ECO:0000313" key="2">
    <source>
        <dbReference type="EMBL" id="CAB4130322.1"/>
    </source>
</evidence>